<dbReference type="PANTHER" id="PTHR24351">
    <property type="entry name" value="RIBOSOMAL PROTEIN S6 KINASE"/>
    <property type="match status" value="1"/>
</dbReference>
<evidence type="ECO:0000256" key="5">
    <source>
        <dbReference type="ARBA" id="ARBA00022840"/>
    </source>
</evidence>
<dbReference type="PROSITE" id="PS00107">
    <property type="entry name" value="PROTEIN_KINASE_ATP"/>
    <property type="match status" value="1"/>
</dbReference>
<proteinExistence type="predicted"/>
<evidence type="ECO:0000256" key="1">
    <source>
        <dbReference type="ARBA" id="ARBA00022527"/>
    </source>
</evidence>
<evidence type="ECO:0000313" key="9">
    <source>
        <dbReference type="Proteomes" id="UP000274504"/>
    </source>
</evidence>
<evidence type="ECO:0000256" key="3">
    <source>
        <dbReference type="ARBA" id="ARBA00022741"/>
    </source>
</evidence>
<evidence type="ECO:0000256" key="2">
    <source>
        <dbReference type="ARBA" id="ARBA00022679"/>
    </source>
</evidence>
<keyword evidence="3 6" id="KW-0547">Nucleotide-binding</keyword>
<dbReference type="OrthoDB" id="4062651at2759"/>
<dbReference type="InterPro" id="IPR011009">
    <property type="entry name" value="Kinase-like_dom_sf"/>
</dbReference>
<feature type="domain" description="Protein kinase" evidence="7">
    <location>
        <begin position="224"/>
        <end position="485"/>
    </location>
</feature>
<dbReference type="Pfam" id="PF00069">
    <property type="entry name" value="Pkinase"/>
    <property type="match status" value="2"/>
</dbReference>
<dbReference type="PROSITE" id="PS50011">
    <property type="entry name" value="PROTEIN_KINASE_DOM"/>
    <property type="match status" value="2"/>
</dbReference>
<feature type="domain" description="Protein kinase" evidence="7">
    <location>
        <begin position="6"/>
        <end position="230"/>
    </location>
</feature>
<reference evidence="8 9" key="2">
    <citation type="submission" date="2018-11" db="EMBL/GenBank/DDBJ databases">
        <authorList>
            <consortium name="Pathogen Informatics"/>
        </authorList>
    </citation>
    <scope>NUCLEOTIDE SEQUENCE [LARGE SCALE GENOMIC DNA]</scope>
</reference>
<accession>A0A158QFX3</accession>
<dbReference type="CDD" id="cd00180">
    <property type="entry name" value="PKc"/>
    <property type="match status" value="2"/>
</dbReference>
<dbReference type="WBParaSite" id="HDID_0000966401-mRNA-1">
    <property type="protein sequence ID" value="HDID_0000966401-mRNA-1"/>
    <property type="gene ID" value="HDID_0000966401"/>
</dbReference>
<dbReference type="EMBL" id="UYSG01011360">
    <property type="protein sequence ID" value="VDL62069.1"/>
    <property type="molecule type" value="Genomic_DNA"/>
</dbReference>
<keyword evidence="4" id="KW-0418">Kinase</keyword>
<keyword evidence="2" id="KW-0808">Transferase</keyword>
<dbReference type="InterPro" id="IPR000719">
    <property type="entry name" value="Prot_kinase_dom"/>
</dbReference>
<evidence type="ECO:0000259" key="7">
    <source>
        <dbReference type="PROSITE" id="PS50011"/>
    </source>
</evidence>
<dbReference type="GO" id="GO:0005524">
    <property type="term" value="F:ATP binding"/>
    <property type="evidence" value="ECO:0007669"/>
    <property type="project" value="UniProtKB-UniRule"/>
</dbReference>
<protein>
    <submittedName>
        <fullName evidence="10">Protein kinase domain-containing protein</fullName>
    </submittedName>
</protein>
<dbReference type="Proteomes" id="UP000274504">
    <property type="component" value="Unassembled WGS sequence"/>
</dbReference>
<organism evidence="10">
    <name type="scientific">Hymenolepis diminuta</name>
    <name type="common">Rat tapeworm</name>
    <dbReference type="NCBI Taxonomy" id="6216"/>
    <lineage>
        <taxon>Eukaryota</taxon>
        <taxon>Metazoa</taxon>
        <taxon>Spiralia</taxon>
        <taxon>Lophotrochozoa</taxon>
        <taxon>Platyhelminthes</taxon>
        <taxon>Cestoda</taxon>
        <taxon>Eucestoda</taxon>
        <taxon>Cyclophyllidea</taxon>
        <taxon>Hymenolepididae</taxon>
        <taxon>Hymenolepis</taxon>
    </lineage>
</organism>
<name>A0A158QFX3_HYMDI</name>
<reference evidence="10" key="1">
    <citation type="submission" date="2016-04" db="UniProtKB">
        <authorList>
            <consortium name="WormBaseParasite"/>
        </authorList>
    </citation>
    <scope>IDENTIFICATION</scope>
</reference>
<evidence type="ECO:0000313" key="8">
    <source>
        <dbReference type="EMBL" id="VDL62069.1"/>
    </source>
</evidence>
<keyword evidence="1" id="KW-0723">Serine/threonine-protein kinase</keyword>
<dbReference type="Gene3D" id="1.10.510.10">
    <property type="entry name" value="Transferase(Phosphotransferase) domain 1"/>
    <property type="match status" value="2"/>
</dbReference>
<evidence type="ECO:0000256" key="4">
    <source>
        <dbReference type="ARBA" id="ARBA00022777"/>
    </source>
</evidence>
<evidence type="ECO:0000256" key="6">
    <source>
        <dbReference type="PROSITE-ProRule" id="PRU10141"/>
    </source>
</evidence>
<evidence type="ECO:0000313" key="10">
    <source>
        <dbReference type="WBParaSite" id="HDID_0000966401-mRNA-1"/>
    </source>
</evidence>
<dbReference type="GO" id="GO:0004674">
    <property type="term" value="F:protein serine/threonine kinase activity"/>
    <property type="evidence" value="ECO:0007669"/>
    <property type="project" value="UniProtKB-KW"/>
</dbReference>
<dbReference type="SUPFAM" id="SSF56112">
    <property type="entry name" value="Protein kinase-like (PK-like)"/>
    <property type="match status" value="2"/>
</dbReference>
<dbReference type="Gene3D" id="3.30.200.20">
    <property type="entry name" value="Phosphorylase Kinase, domain 1"/>
    <property type="match status" value="1"/>
</dbReference>
<dbReference type="InterPro" id="IPR017441">
    <property type="entry name" value="Protein_kinase_ATP_BS"/>
</dbReference>
<gene>
    <name evidence="8" type="ORF">HDID_LOCUS9662</name>
</gene>
<feature type="binding site" evidence="6">
    <location>
        <position position="256"/>
    </location>
    <ligand>
        <name>ATP</name>
        <dbReference type="ChEBI" id="CHEBI:30616"/>
    </ligand>
</feature>
<dbReference type="AlphaFoldDB" id="A0A158QFX3"/>
<keyword evidence="5 6" id="KW-0067">ATP-binding</keyword>
<sequence length="596" mass="68218">MAPQEFCAKKFLGCGSFSFVFSVTSLLPHDRGESYALKRYFLRRNASVLYAKRECDILKKITLDPHASPFLPTLYYSLVIELSPVLVLTEALGLTLLDLIAINGPLTVKQMKFYAAEIICGLKYLHERHIVHMELKPNNVLITKSGHILISDFDRSYHLSEGNKPPCRRDFFVNPYFSAPEIAKEEVITDKADVWSLGVLTAWLIVSDFDYSTNEAVAMAPQEFCAKKFLGCGWYSYVYSVISLHPHDKGKSYALKRYFLRHPSPVLLAKRECDILKKITLDPHASPFLPTLYYSLVIELSPVLVLTEALGLTVLDLIAINGPLTVKQTKFYVAEIICGLKYLHERHIVHMELKPNNVLIAKSGHILISDFDRSFDLSADNKPISAWDFSVNLYFAAPEIAKEEVITDKADVWSLGVLTAWLIGKYIRPKNADNEPEKQMAKTGYWNISGFSHLPRSLREFFNQVFSTNYVLRPSIEQVQSLTLFKNVNWYKVERLKVKPPFSIDRLINFIDGMNRDHNPTDPVLLQSLYTFQMPKVQNYNFQYGNDLSGRRSFIFIRPNFIPRPGVDLSPQGILDELGRFNFIHPVLNYRRLLSK</sequence>
<dbReference type="STRING" id="6216.A0A158QFX3"/>